<dbReference type="EMBL" id="UOFD01000077">
    <property type="protein sequence ID" value="VAW54405.1"/>
    <property type="molecule type" value="Genomic_DNA"/>
</dbReference>
<feature type="domain" description="HipA N-terminal subdomain 1" evidence="4">
    <location>
        <begin position="7"/>
        <end position="111"/>
    </location>
</feature>
<evidence type="ECO:0000259" key="3">
    <source>
        <dbReference type="Pfam" id="PF07804"/>
    </source>
</evidence>
<dbReference type="InterPro" id="IPR052028">
    <property type="entry name" value="HipA_Ser/Thr_kinase"/>
</dbReference>
<dbReference type="Pfam" id="PF13657">
    <property type="entry name" value="Couple_hipA"/>
    <property type="match status" value="1"/>
</dbReference>
<name>A0A3B0WEW1_9ZZZZ</name>
<dbReference type="NCBIfam" id="TIGR03071">
    <property type="entry name" value="couple_hipA"/>
    <property type="match status" value="1"/>
</dbReference>
<dbReference type="InterPro" id="IPR017508">
    <property type="entry name" value="HipA_N1"/>
</dbReference>
<proteinExistence type="predicted"/>
<organism evidence="5">
    <name type="scientific">hydrothermal vent metagenome</name>
    <dbReference type="NCBI Taxonomy" id="652676"/>
    <lineage>
        <taxon>unclassified sequences</taxon>
        <taxon>metagenomes</taxon>
        <taxon>ecological metagenomes</taxon>
    </lineage>
</organism>
<dbReference type="Pfam" id="PF07804">
    <property type="entry name" value="HipA_C"/>
    <property type="match status" value="1"/>
</dbReference>
<dbReference type="PANTHER" id="PTHR37419:SF1">
    <property type="entry name" value="SERINE_THREONINE-PROTEIN KINASE TOXIN HIPA"/>
    <property type="match status" value="1"/>
</dbReference>
<dbReference type="GO" id="GO:0005829">
    <property type="term" value="C:cytosol"/>
    <property type="evidence" value="ECO:0007669"/>
    <property type="project" value="TreeGrafter"/>
</dbReference>
<dbReference type="InterPro" id="IPR012893">
    <property type="entry name" value="HipA-like_C"/>
</dbReference>
<evidence type="ECO:0000259" key="4">
    <source>
        <dbReference type="Pfam" id="PF13657"/>
    </source>
</evidence>
<accession>A0A3B0WEW1</accession>
<reference evidence="5" key="1">
    <citation type="submission" date="2018-06" db="EMBL/GenBank/DDBJ databases">
        <authorList>
            <person name="Zhirakovskaya E."/>
        </authorList>
    </citation>
    <scope>NUCLEOTIDE SEQUENCE</scope>
</reference>
<evidence type="ECO:0000256" key="1">
    <source>
        <dbReference type="ARBA" id="ARBA00022679"/>
    </source>
</evidence>
<dbReference type="Gene3D" id="1.10.1070.20">
    <property type="match status" value="1"/>
</dbReference>
<keyword evidence="2" id="KW-0418">Kinase</keyword>
<keyword evidence="1" id="KW-0808">Transferase</keyword>
<feature type="domain" description="HipA-like C-terminal" evidence="3">
    <location>
        <begin position="140"/>
        <end position="383"/>
    </location>
</feature>
<sequence length="414" mass="45893">MSDVSTLNVLLYGKLIGTITDVGGDRSLFAFTQEYIEDSKRPILSLGFKDTLGGLITDFNPTQTKLIPFFSNLLPEGEMRNYLGERAGVNPDREFFLLWVLGQDLSGAVTVEPAEGETLPAKVNEVTDDEQSQKEGALRFSLAGVQLKFSGVKNASGGLTIPVSGAGGSWIVKLPSTRFEHVPENEFSMMVLARKIGMDVPETSLIDIQNIENIPTGIKKFGNQAFVIKRFDRNSFDGSGSGTLVHIEDFAQIFGVRPVDKYKKATMRRIASVIGIEGQENDIEEFIRRLVFNVLIGNADMHLKNWSLTYKDPQTPSISPAYDFVSTISYIKDNSMALKVSRSNRFDAFSMDELSHLAAKARLPEKLVLDTASETVERFHDVWAKEKTNLALTNDMKDAIDEHLKTLPIVSGKE</sequence>
<dbReference type="GO" id="GO:0004674">
    <property type="term" value="F:protein serine/threonine kinase activity"/>
    <property type="evidence" value="ECO:0007669"/>
    <property type="project" value="TreeGrafter"/>
</dbReference>
<evidence type="ECO:0000256" key="2">
    <source>
        <dbReference type="ARBA" id="ARBA00022777"/>
    </source>
</evidence>
<dbReference type="AlphaFoldDB" id="A0A3B0WEW1"/>
<protein>
    <submittedName>
        <fullName evidence="5">Possible HipA protein</fullName>
    </submittedName>
</protein>
<evidence type="ECO:0000313" key="5">
    <source>
        <dbReference type="EMBL" id="VAW54405.1"/>
    </source>
</evidence>
<gene>
    <name evidence="5" type="ORF">MNBD_GAMMA06-832</name>
</gene>
<dbReference type="PANTHER" id="PTHR37419">
    <property type="entry name" value="SERINE/THREONINE-PROTEIN KINASE TOXIN HIPA"/>
    <property type="match status" value="1"/>
</dbReference>